<dbReference type="EMBL" id="JAAMPA010000001">
    <property type="protein sequence ID" value="NIH67695.1"/>
    <property type="molecule type" value="Genomic_DNA"/>
</dbReference>
<evidence type="ECO:0000256" key="3">
    <source>
        <dbReference type="SAM" id="Phobius"/>
    </source>
</evidence>
<dbReference type="Pfam" id="PF13399">
    <property type="entry name" value="LytR_C"/>
    <property type="match status" value="1"/>
</dbReference>
<dbReference type="InterPro" id="IPR027381">
    <property type="entry name" value="LytR/CpsA/Psr_C"/>
</dbReference>
<keyword evidence="3" id="KW-0472">Membrane</keyword>
<reference evidence="6" key="1">
    <citation type="journal article" date="2014" name="Int. J. Syst. Evol. Microbiol.">
        <title>Complete genome of a new Firmicutes species belonging to the dominant human colonic microbiota ('Ruminococcus bicirculans') reveals two chromosomes and a selective capacity to utilize plant glucans.</title>
        <authorList>
            <consortium name="NISC Comparative Sequencing Program"/>
            <person name="Wegmann U."/>
            <person name="Louis P."/>
            <person name="Goesmann A."/>
            <person name="Henrissat B."/>
            <person name="Duncan S.H."/>
            <person name="Flint H.J."/>
        </authorList>
    </citation>
    <scope>NUCLEOTIDE SEQUENCE</scope>
    <source>
        <strain evidence="6">CGMCC 4.5581</strain>
    </source>
</reference>
<name>A0A846LQC9_9ACTN</name>
<sequence length="514" mass="53496">MSDTDDRRDGPRPLPPRLDPRAGRPARHGGGEPAAPGRSDSRRHRLAAGARVVAGLLSLVLLGTSGWGWYLGRVADASVNRTNAIPSSGNEQTVDTGAAMNLLLVGSDSRASASAEEREQLTTGSNAGMNTDTMILVHVPADGSRASFVSFPRDSYVEIPGHGQDKLNAAYAYGTQEAPDGASEAEVQAAGAQLLIKTISSLTGLRIDHYAEVDLLGFFKLSSVIGGVEVNLCKAQQDKYSGVDLPAGVSVISGEQALAFVRQRHGLPRGDFDRIIRQQTFIAGMIRKMLSENVLLDLGKQRELVEAAAEALTVDQSLDLFDLASQMQSVEPGSIDFQTVPYVGDDEDDAGRYILRLEDEETLQSFFADLNAEPAPAPAETKTPATQQAPATAAPADVSVEVYNGSGASGLAGSAGSALTDAGFAVTLTANADSSDYAVTEVRYAAGDEALAKAVLAQVPGAVAKGSDAVTSGTVQLVLGSDFNGIGQAVTAQPAKPKAEGEDQRTAADTGCIN</sequence>
<proteinExistence type="inferred from homology"/>
<keyword evidence="9" id="KW-1185">Reference proteome</keyword>
<feature type="compositionally biased region" description="Basic and acidic residues" evidence="2">
    <location>
        <begin position="1"/>
        <end position="11"/>
    </location>
</feature>
<feature type="transmembrane region" description="Helical" evidence="3">
    <location>
        <begin position="48"/>
        <end position="70"/>
    </location>
</feature>
<organism evidence="7 8">
    <name type="scientific">Modestobacter marinus</name>
    <dbReference type="NCBI Taxonomy" id="477641"/>
    <lineage>
        <taxon>Bacteria</taxon>
        <taxon>Bacillati</taxon>
        <taxon>Actinomycetota</taxon>
        <taxon>Actinomycetes</taxon>
        <taxon>Geodermatophilales</taxon>
        <taxon>Geodermatophilaceae</taxon>
        <taxon>Modestobacter</taxon>
    </lineage>
</organism>
<dbReference type="Proteomes" id="UP000648663">
    <property type="component" value="Unassembled WGS sequence"/>
</dbReference>
<feature type="region of interest" description="Disordered" evidence="2">
    <location>
        <begin position="1"/>
        <end position="43"/>
    </location>
</feature>
<keyword evidence="3" id="KW-0812">Transmembrane</keyword>
<feature type="domain" description="Cell envelope-related transcriptional attenuator" evidence="4">
    <location>
        <begin position="130"/>
        <end position="290"/>
    </location>
</feature>
<evidence type="ECO:0000259" key="5">
    <source>
        <dbReference type="Pfam" id="PF13399"/>
    </source>
</evidence>
<accession>A0A846LQC9</accession>
<evidence type="ECO:0000313" key="8">
    <source>
        <dbReference type="Proteomes" id="UP000552836"/>
    </source>
</evidence>
<reference evidence="6" key="4">
    <citation type="submission" date="2024-05" db="EMBL/GenBank/DDBJ databases">
        <authorList>
            <person name="Sun Q."/>
            <person name="Zhou Y."/>
        </authorList>
    </citation>
    <scope>NUCLEOTIDE SEQUENCE</scope>
    <source>
        <strain evidence="6">CGMCC 4.5581</strain>
    </source>
</reference>
<evidence type="ECO:0000313" key="9">
    <source>
        <dbReference type="Proteomes" id="UP000648663"/>
    </source>
</evidence>
<comment type="similarity">
    <text evidence="1">Belongs to the LytR/CpsA/Psr (LCP) family.</text>
</comment>
<dbReference type="AlphaFoldDB" id="A0A846LQC9"/>
<evidence type="ECO:0000313" key="6">
    <source>
        <dbReference type="EMBL" id="GGL72048.1"/>
    </source>
</evidence>
<feature type="region of interest" description="Disordered" evidence="2">
    <location>
        <begin position="491"/>
        <end position="514"/>
    </location>
</feature>
<reference evidence="9" key="2">
    <citation type="journal article" date="2019" name="Int. J. Syst. Evol. Microbiol.">
        <title>The Global Catalogue of Microorganisms (GCM) 10K type strain sequencing project: providing services to taxonomists for standard genome sequencing and annotation.</title>
        <authorList>
            <consortium name="The Broad Institute Genomics Platform"/>
            <consortium name="The Broad Institute Genome Sequencing Center for Infectious Disease"/>
            <person name="Wu L."/>
            <person name="Ma J."/>
        </authorList>
    </citation>
    <scope>NUCLEOTIDE SEQUENCE [LARGE SCALE GENOMIC DNA]</scope>
    <source>
        <strain evidence="9">CGMCC 4.5581</strain>
    </source>
</reference>
<dbReference type="Pfam" id="PF03816">
    <property type="entry name" value="LytR_cpsA_psr"/>
    <property type="match status" value="1"/>
</dbReference>
<keyword evidence="3" id="KW-1133">Transmembrane helix</keyword>
<comment type="caution">
    <text evidence="7">The sequence shown here is derived from an EMBL/GenBank/DDBJ whole genome shotgun (WGS) entry which is preliminary data.</text>
</comment>
<evidence type="ECO:0000259" key="4">
    <source>
        <dbReference type="Pfam" id="PF03816"/>
    </source>
</evidence>
<dbReference type="PANTHER" id="PTHR33392">
    <property type="entry name" value="POLYISOPRENYL-TEICHOIC ACID--PEPTIDOGLYCAN TEICHOIC ACID TRANSFERASE TAGU"/>
    <property type="match status" value="1"/>
</dbReference>
<dbReference type="InterPro" id="IPR004474">
    <property type="entry name" value="LytR_CpsA_psr"/>
</dbReference>
<dbReference type="InterPro" id="IPR050922">
    <property type="entry name" value="LytR/CpsA/Psr_CW_biosynth"/>
</dbReference>
<dbReference type="Gene3D" id="3.30.70.2390">
    <property type="match status" value="1"/>
</dbReference>
<dbReference type="NCBIfam" id="TIGR00350">
    <property type="entry name" value="lytR_cpsA_psr"/>
    <property type="match status" value="1"/>
</dbReference>
<feature type="domain" description="LytR/CpsA/Psr regulator C-terminal" evidence="5">
    <location>
        <begin position="397"/>
        <end position="483"/>
    </location>
</feature>
<reference evidence="7 8" key="3">
    <citation type="submission" date="2020-02" db="EMBL/GenBank/DDBJ databases">
        <title>Sequencing the genomes of 1000 actinobacteria strains.</title>
        <authorList>
            <person name="Klenk H.-P."/>
        </authorList>
    </citation>
    <scope>NUCLEOTIDE SEQUENCE [LARGE SCALE GENOMIC DNA]</scope>
    <source>
        <strain evidence="7 8">DSM 45201</strain>
    </source>
</reference>
<dbReference type="EMBL" id="BMMI01000005">
    <property type="protein sequence ID" value="GGL72048.1"/>
    <property type="molecule type" value="Genomic_DNA"/>
</dbReference>
<gene>
    <name evidence="7" type="ORF">FB380_002141</name>
    <name evidence="6" type="ORF">GCM10011589_30450</name>
</gene>
<dbReference type="RefSeq" id="WP_166755050.1">
    <property type="nucleotide sequence ID" value="NZ_BAABJU010000012.1"/>
</dbReference>
<evidence type="ECO:0000256" key="2">
    <source>
        <dbReference type="SAM" id="MobiDB-lite"/>
    </source>
</evidence>
<evidence type="ECO:0000256" key="1">
    <source>
        <dbReference type="ARBA" id="ARBA00006068"/>
    </source>
</evidence>
<protein>
    <submittedName>
        <fullName evidence="7">LCP family protein required for cell wall assembly</fullName>
    </submittedName>
    <submittedName>
        <fullName evidence="6">LytTR family transcriptional regulator</fullName>
    </submittedName>
</protein>
<dbReference type="PANTHER" id="PTHR33392:SF6">
    <property type="entry name" value="POLYISOPRENYL-TEICHOIC ACID--PEPTIDOGLYCAN TEICHOIC ACID TRANSFERASE TAGU"/>
    <property type="match status" value="1"/>
</dbReference>
<dbReference type="Gene3D" id="3.40.630.190">
    <property type="entry name" value="LCP protein"/>
    <property type="match status" value="1"/>
</dbReference>
<dbReference type="Proteomes" id="UP000552836">
    <property type="component" value="Unassembled WGS sequence"/>
</dbReference>
<evidence type="ECO:0000313" key="7">
    <source>
        <dbReference type="EMBL" id="NIH67695.1"/>
    </source>
</evidence>
<feature type="compositionally biased region" description="Basic and acidic residues" evidence="2">
    <location>
        <begin position="497"/>
        <end position="506"/>
    </location>
</feature>